<dbReference type="GO" id="GO:0046872">
    <property type="term" value="F:metal ion binding"/>
    <property type="evidence" value="ECO:0007669"/>
    <property type="project" value="UniProtKB-KW"/>
</dbReference>
<sequence>MMYIQITTRCNMTCAHCCFSATAKGTNMDRYTFITALEMAVSMGDHVTIGGGEPTTHPEFFVFLDKAMEYFEAGKLDMPPLVVTNGKLVTKVRKLLDYVEEGRPVTVELSQDEYHDPIRPEIVDAFKKHQRAKDSQSRFSSSYLELNDGRGAGIRTVSIISPVGRAAEPARGILTSTAEHLQCCCETPLVSPEGLVYSCGCKHHLLGNIFEGQSVLEGYDLELAHQGGGLPCRDIASVQQYLAEAA</sequence>
<dbReference type="PANTHER" id="PTHR11228">
    <property type="entry name" value="RADICAL SAM DOMAIN PROTEIN"/>
    <property type="match status" value="1"/>
</dbReference>
<keyword evidence="4" id="KW-0408">Iron</keyword>
<keyword evidence="8" id="KW-1185">Reference proteome</keyword>
<dbReference type="PANTHER" id="PTHR11228:SF7">
    <property type="entry name" value="PQQA PEPTIDE CYCLASE"/>
    <property type="match status" value="1"/>
</dbReference>
<keyword evidence="5" id="KW-0411">Iron-sulfur</keyword>
<evidence type="ECO:0000256" key="5">
    <source>
        <dbReference type="ARBA" id="ARBA00023014"/>
    </source>
</evidence>
<dbReference type="InterPro" id="IPR007197">
    <property type="entry name" value="rSAM"/>
</dbReference>
<evidence type="ECO:0000256" key="2">
    <source>
        <dbReference type="ARBA" id="ARBA00022691"/>
    </source>
</evidence>
<dbReference type="SUPFAM" id="SSF102114">
    <property type="entry name" value="Radical SAM enzymes"/>
    <property type="match status" value="1"/>
</dbReference>
<keyword evidence="3" id="KW-0479">Metal-binding</keyword>
<dbReference type="InterPro" id="IPR013785">
    <property type="entry name" value="Aldolase_TIM"/>
</dbReference>
<evidence type="ECO:0000313" key="8">
    <source>
        <dbReference type="Proteomes" id="UP000245081"/>
    </source>
</evidence>
<reference evidence="7 8" key="1">
    <citation type="journal article" date="2018" name="Environ. Microbiol.">
        <title>Isolation and genomic characterization of Novimethylophilus kurashikiensis gen. nov. sp. nov., a new lanthanide-dependent methylotrophic species of Methylophilaceae.</title>
        <authorList>
            <person name="Lv H."/>
            <person name="Sahin N."/>
            <person name="Tani A."/>
        </authorList>
    </citation>
    <scope>NUCLEOTIDE SEQUENCE [LARGE SCALE GENOMIC DNA]</scope>
    <source>
        <strain evidence="7 8">La2-4</strain>
    </source>
</reference>
<evidence type="ECO:0000256" key="3">
    <source>
        <dbReference type="ARBA" id="ARBA00022723"/>
    </source>
</evidence>
<dbReference type="GO" id="GO:0051536">
    <property type="term" value="F:iron-sulfur cluster binding"/>
    <property type="evidence" value="ECO:0007669"/>
    <property type="project" value="UniProtKB-KW"/>
</dbReference>
<dbReference type="EMBL" id="BDOQ01000007">
    <property type="protein sequence ID" value="GBG14341.1"/>
    <property type="molecule type" value="Genomic_DNA"/>
</dbReference>
<comment type="caution">
    <text evidence="7">The sequence shown here is derived from an EMBL/GenBank/DDBJ whole genome shotgun (WGS) entry which is preliminary data.</text>
</comment>
<proteinExistence type="predicted"/>
<keyword evidence="2" id="KW-0949">S-adenosyl-L-methionine</keyword>
<comment type="cofactor">
    <cofactor evidence="1">
        <name>[4Fe-4S] cluster</name>
        <dbReference type="ChEBI" id="CHEBI:49883"/>
    </cofactor>
</comment>
<dbReference type="InterPro" id="IPR058240">
    <property type="entry name" value="rSAM_sf"/>
</dbReference>
<evidence type="ECO:0000256" key="4">
    <source>
        <dbReference type="ARBA" id="ARBA00023004"/>
    </source>
</evidence>
<protein>
    <recommendedName>
        <fullName evidence="6">Radical SAM core domain-containing protein</fullName>
    </recommendedName>
</protein>
<dbReference type="Proteomes" id="UP000245081">
    <property type="component" value="Unassembled WGS sequence"/>
</dbReference>
<dbReference type="SFLD" id="SFLDS00029">
    <property type="entry name" value="Radical_SAM"/>
    <property type="match status" value="1"/>
</dbReference>
<dbReference type="AlphaFoldDB" id="A0A2R5FCB0"/>
<name>A0A2R5FCB0_9PROT</name>
<evidence type="ECO:0000313" key="7">
    <source>
        <dbReference type="EMBL" id="GBG14341.1"/>
    </source>
</evidence>
<dbReference type="GO" id="GO:0003824">
    <property type="term" value="F:catalytic activity"/>
    <property type="evidence" value="ECO:0007669"/>
    <property type="project" value="InterPro"/>
</dbReference>
<dbReference type="CDD" id="cd01335">
    <property type="entry name" value="Radical_SAM"/>
    <property type="match status" value="1"/>
</dbReference>
<gene>
    <name evidence="7" type="ORF">NMK_1940</name>
</gene>
<dbReference type="InterPro" id="IPR050377">
    <property type="entry name" value="Radical_SAM_PqqE_MftC-like"/>
</dbReference>
<evidence type="ECO:0000259" key="6">
    <source>
        <dbReference type="Pfam" id="PF04055"/>
    </source>
</evidence>
<organism evidence="7 8">
    <name type="scientific">Novimethylophilus kurashikiensis</name>
    <dbReference type="NCBI Taxonomy" id="1825523"/>
    <lineage>
        <taxon>Bacteria</taxon>
        <taxon>Pseudomonadati</taxon>
        <taxon>Pseudomonadota</taxon>
        <taxon>Betaproteobacteria</taxon>
        <taxon>Nitrosomonadales</taxon>
        <taxon>Methylophilaceae</taxon>
        <taxon>Novimethylophilus</taxon>
    </lineage>
</organism>
<evidence type="ECO:0000256" key="1">
    <source>
        <dbReference type="ARBA" id="ARBA00001966"/>
    </source>
</evidence>
<dbReference type="Gene3D" id="3.20.20.70">
    <property type="entry name" value="Aldolase class I"/>
    <property type="match status" value="1"/>
</dbReference>
<feature type="domain" description="Radical SAM core" evidence="6">
    <location>
        <begin position="4"/>
        <end position="122"/>
    </location>
</feature>
<dbReference type="Pfam" id="PF04055">
    <property type="entry name" value="Radical_SAM"/>
    <property type="match status" value="1"/>
</dbReference>
<accession>A0A2R5FCB0</accession>